<feature type="region of interest" description="Disordered" evidence="1">
    <location>
        <begin position="1"/>
        <end position="30"/>
    </location>
</feature>
<accession>A0ABV1TTS1</accession>
<dbReference type="NCBIfam" id="TIGR02937">
    <property type="entry name" value="sigma70-ECF"/>
    <property type="match status" value="1"/>
</dbReference>
<keyword evidence="3" id="KW-1185">Reference proteome</keyword>
<evidence type="ECO:0000256" key="1">
    <source>
        <dbReference type="SAM" id="MobiDB-lite"/>
    </source>
</evidence>
<sequence>MASAVGHEQGEPVRTAAVTPAGGARDLDPESASWVRELSSTGTVYETACARLHGELLRIAKRELARRRSRFGFDGPEADDLAHQAAADALLAITRKIGDFRGESRFTTWAYRFVVLEVSAKTGRHFWSTRRVELDGEDWELLPDRLGAGPAESSEARALAAAVRTAADEVLTDHQRRVFVALVLDAVPLDALALELGSSRNAVYKTMFDARRRLRDHLVAHGYLDVIPGRRS</sequence>
<evidence type="ECO:0000313" key="3">
    <source>
        <dbReference type="Proteomes" id="UP001490365"/>
    </source>
</evidence>
<evidence type="ECO:0000313" key="2">
    <source>
        <dbReference type="EMBL" id="MER6273429.1"/>
    </source>
</evidence>
<dbReference type="InterPro" id="IPR013325">
    <property type="entry name" value="RNA_pol_sigma_r2"/>
</dbReference>
<dbReference type="InterPro" id="IPR014284">
    <property type="entry name" value="RNA_pol_sigma-70_dom"/>
</dbReference>
<dbReference type="SUPFAM" id="SSF88946">
    <property type="entry name" value="Sigma2 domain of RNA polymerase sigma factors"/>
    <property type="match status" value="1"/>
</dbReference>
<dbReference type="InterPro" id="IPR036388">
    <property type="entry name" value="WH-like_DNA-bd_sf"/>
</dbReference>
<dbReference type="Proteomes" id="UP001490365">
    <property type="component" value="Unassembled WGS sequence"/>
</dbReference>
<gene>
    <name evidence="2" type="ORF">ABT211_40100</name>
</gene>
<dbReference type="InterPro" id="IPR013324">
    <property type="entry name" value="RNA_pol_sigma_r3/r4-like"/>
</dbReference>
<protein>
    <submittedName>
        <fullName evidence="2">Sigma-70 family RNA polymerase sigma factor</fullName>
    </submittedName>
</protein>
<name>A0ABV1TTS1_9ACTN</name>
<organism evidence="2 3">
    <name type="scientific">Streptomyces sp. 900105755</name>
    <dbReference type="NCBI Taxonomy" id="3154389"/>
    <lineage>
        <taxon>Bacteria</taxon>
        <taxon>Bacillati</taxon>
        <taxon>Actinomycetota</taxon>
        <taxon>Actinomycetes</taxon>
        <taxon>Kitasatosporales</taxon>
        <taxon>Streptomycetaceae</taxon>
        <taxon>Streptomyces</taxon>
    </lineage>
</organism>
<dbReference type="RefSeq" id="WP_351961702.1">
    <property type="nucleotide sequence ID" value="NZ_JBEOZM010000031.1"/>
</dbReference>
<proteinExistence type="predicted"/>
<dbReference type="EMBL" id="JBEOZM010000031">
    <property type="protein sequence ID" value="MER6273429.1"/>
    <property type="molecule type" value="Genomic_DNA"/>
</dbReference>
<reference evidence="2 3" key="1">
    <citation type="submission" date="2024-06" db="EMBL/GenBank/DDBJ databases">
        <title>The Natural Products Discovery Center: Release of the First 8490 Sequenced Strains for Exploring Actinobacteria Biosynthetic Diversity.</title>
        <authorList>
            <person name="Kalkreuter E."/>
            <person name="Kautsar S.A."/>
            <person name="Yang D."/>
            <person name="Bader C.D."/>
            <person name="Teijaro C.N."/>
            <person name="Fluegel L."/>
            <person name="Davis C.M."/>
            <person name="Simpson J.R."/>
            <person name="Lauterbach L."/>
            <person name="Steele A.D."/>
            <person name="Gui C."/>
            <person name="Meng S."/>
            <person name="Li G."/>
            <person name="Viehrig K."/>
            <person name="Ye F."/>
            <person name="Su P."/>
            <person name="Kiefer A.F."/>
            <person name="Nichols A."/>
            <person name="Cepeda A.J."/>
            <person name="Yan W."/>
            <person name="Fan B."/>
            <person name="Jiang Y."/>
            <person name="Adhikari A."/>
            <person name="Zheng C.-J."/>
            <person name="Schuster L."/>
            <person name="Cowan T.M."/>
            <person name="Smanski M.J."/>
            <person name="Chevrette M.G."/>
            <person name="De Carvalho L.P.S."/>
            <person name="Shen B."/>
        </authorList>
    </citation>
    <scope>NUCLEOTIDE SEQUENCE [LARGE SCALE GENOMIC DNA]</scope>
    <source>
        <strain evidence="2 3">NPDC001694</strain>
    </source>
</reference>
<dbReference type="SUPFAM" id="SSF88659">
    <property type="entry name" value="Sigma3 and sigma4 domains of RNA polymerase sigma factors"/>
    <property type="match status" value="1"/>
</dbReference>
<dbReference type="Gene3D" id="1.10.10.10">
    <property type="entry name" value="Winged helix-like DNA-binding domain superfamily/Winged helix DNA-binding domain"/>
    <property type="match status" value="1"/>
</dbReference>
<dbReference type="Gene3D" id="1.10.1740.10">
    <property type="match status" value="1"/>
</dbReference>
<comment type="caution">
    <text evidence="2">The sequence shown here is derived from an EMBL/GenBank/DDBJ whole genome shotgun (WGS) entry which is preliminary data.</text>
</comment>